<keyword evidence="14" id="KW-0325">Glycoprotein</keyword>
<dbReference type="Pfam" id="PF00332">
    <property type="entry name" value="Glyco_hydro_17"/>
    <property type="match status" value="1"/>
</dbReference>
<evidence type="ECO:0000256" key="2">
    <source>
        <dbReference type="ARBA" id="ARBA00004191"/>
    </source>
</evidence>
<dbReference type="InterPro" id="IPR000490">
    <property type="entry name" value="Glyco_hydro_17"/>
</dbReference>
<protein>
    <recommendedName>
        <fullName evidence="6">Probable glucan endo-1,3-beta-glucosidase eglC</fullName>
        <ecNumber evidence="5">3.2.1.39</ecNumber>
    </recommendedName>
    <alternativeName>
        <fullName evidence="20">Endo-1,3-beta-glucanase eglC</fullName>
    </alternativeName>
    <alternativeName>
        <fullName evidence="21">Laminarinase eglC</fullName>
    </alternativeName>
</protein>
<keyword evidence="10" id="KW-0336">GPI-anchor</keyword>
<evidence type="ECO:0000313" key="24">
    <source>
        <dbReference type="EMBL" id="KAK1637687.1"/>
    </source>
</evidence>
<evidence type="ECO:0000256" key="16">
    <source>
        <dbReference type="ARBA" id="ARBA00023288"/>
    </source>
</evidence>
<keyword evidence="15" id="KW-0119">Carbohydrate metabolism</keyword>
<dbReference type="RefSeq" id="XP_060446294.1">
    <property type="nucleotide sequence ID" value="XM_060595900.1"/>
</dbReference>
<dbReference type="GeneID" id="85480762"/>
<evidence type="ECO:0000256" key="20">
    <source>
        <dbReference type="ARBA" id="ARBA00032134"/>
    </source>
</evidence>
<dbReference type="GO" id="GO:0009277">
    <property type="term" value="C:fungal-type cell wall"/>
    <property type="evidence" value="ECO:0007669"/>
    <property type="project" value="TreeGrafter"/>
</dbReference>
<evidence type="ECO:0000256" key="18">
    <source>
        <dbReference type="ARBA" id="ARBA00023326"/>
    </source>
</evidence>
<keyword evidence="25" id="KW-1185">Reference proteome</keyword>
<dbReference type="EC" id="3.2.1.39" evidence="5"/>
<evidence type="ECO:0000256" key="22">
    <source>
        <dbReference type="RuleBase" id="RU004335"/>
    </source>
</evidence>
<evidence type="ECO:0000256" key="8">
    <source>
        <dbReference type="ARBA" id="ARBA00022512"/>
    </source>
</evidence>
<evidence type="ECO:0000256" key="12">
    <source>
        <dbReference type="ARBA" id="ARBA00022801"/>
    </source>
</evidence>
<dbReference type="GO" id="GO:0098552">
    <property type="term" value="C:side of membrane"/>
    <property type="evidence" value="ECO:0007669"/>
    <property type="project" value="UniProtKB-KW"/>
</dbReference>
<evidence type="ECO:0000256" key="7">
    <source>
        <dbReference type="ARBA" id="ARBA00022475"/>
    </source>
</evidence>
<comment type="function">
    <text evidence="19">Glucanases play a role in cell expansion during growth, in cell-cell fusion during mating, and in spore release during sporulation. This enzyme may be involved in beta-glucan degradation and also function biosynthetically as a transglycosylase.</text>
</comment>
<evidence type="ECO:0000256" key="1">
    <source>
        <dbReference type="ARBA" id="ARBA00000382"/>
    </source>
</evidence>
<comment type="caution">
    <text evidence="24">The sequence shown here is derived from an EMBL/GenBank/DDBJ whole genome shotgun (WGS) entry which is preliminary data.</text>
</comment>
<comment type="similarity">
    <text evidence="4 22">Belongs to the glycosyl hydrolase 17 family.</text>
</comment>
<dbReference type="GO" id="GO:0009986">
    <property type="term" value="C:cell surface"/>
    <property type="evidence" value="ECO:0007669"/>
    <property type="project" value="TreeGrafter"/>
</dbReference>
<dbReference type="GO" id="GO:0005886">
    <property type="term" value="C:plasma membrane"/>
    <property type="evidence" value="ECO:0007669"/>
    <property type="project" value="UniProtKB-SubCell"/>
</dbReference>
<keyword evidence="12 24" id="KW-0378">Hydrolase</keyword>
<dbReference type="EMBL" id="JAHMHQ010000008">
    <property type="protein sequence ID" value="KAK1637687.1"/>
    <property type="molecule type" value="Genomic_DNA"/>
</dbReference>
<dbReference type="Gene3D" id="3.20.20.80">
    <property type="entry name" value="Glycosidases"/>
    <property type="match status" value="1"/>
</dbReference>
<feature type="chain" id="PRO_5042482360" description="Probable glucan endo-1,3-beta-glucosidase eglC" evidence="23">
    <location>
        <begin position="18"/>
        <end position="329"/>
    </location>
</feature>
<evidence type="ECO:0000256" key="23">
    <source>
        <dbReference type="SAM" id="SignalP"/>
    </source>
</evidence>
<dbReference type="InterPro" id="IPR050732">
    <property type="entry name" value="Beta-glucan_modifiers"/>
</dbReference>
<comment type="catalytic activity">
    <reaction evidence="1">
        <text>Hydrolysis of (1-&gt;3)-beta-D-glucosidic linkages in (1-&gt;3)-beta-D-glucans.</text>
        <dbReference type="EC" id="3.2.1.39"/>
    </reaction>
</comment>
<evidence type="ECO:0000256" key="5">
    <source>
        <dbReference type="ARBA" id="ARBA00012780"/>
    </source>
</evidence>
<keyword evidence="16" id="KW-0449">Lipoprotein</keyword>
<feature type="signal peptide" evidence="23">
    <location>
        <begin position="1"/>
        <end position="17"/>
    </location>
</feature>
<dbReference type="PANTHER" id="PTHR16631:SF13">
    <property type="entry name" value="GLUCAN ENDO-1,3-BETA-GLUCOSIDASE EGLC-RELATED"/>
    <property type="match status" value="1"/>
</dbReference>
<name>A0AAJ0EF18_9PEZI</name>
<keyword evidence="17" id="KW-0961">Cell wall biogenesis/degradation</keyword>
<dbReference type="GO" id="GO:0005576">
    <property type="term" value="C:extracellular region"/>
    <property type="evidence" value="ECO:0007669"/>
    <property type="project" value="TreeGrafter"/>
</dbReference>
<proteinExistence type="inferred from homology"/>
<dbReference type="GO" id="GO:0071555">
    <property type="term" value="P:cell wall organization"/>
    <property type="evidence" value="ECO:0007669"/>
    <property type="project" value="UniProtKB-KW"/>
</dbReference>
<dbReference type="AlphaFoldDB" id="A0AAJ0EF18"/>
<evidence type="ECO:0000256" key="4">
    <source>
        <dbReference type="ARBA" id="ARBA00008773"/>
    </source>
</evidence>
<evidence type="ECO:0000256" key="14">
    <source>
        <dbReference type="ARBA" id="ARBA00023180"/>
    </source>
</evidence>
<organism evidence="24 25">
    <name type="scientific">Colletotrichum phormii</name>
    <dbReference type="NCBI Taxonomy" id="359342"/>
    <lineage>
        <taxon>Eukaryota</taxon>
        <taxon>Fungi</taxon>
        <taxon>Dikarya</taxon>
        <taxon>Ascomycota</taxon>
        <taxon>Pezizomycotina</taxon>
        <taxon>Sordariomycetes</taxon>
        <taxon>Hypocreomycetidae</taxon>
        <taxon>Glomerellales</taxon>
        <taxon>Glomerellaceae</taxon>
        <taxon>Colletotrichum</taxon>
        <taxon>Colletotrichum acutatum species complex</taxon>
    </lineage>
</organism>
<accession>A0AAJ0EF18</accession>
<keyword evidence="11 23" id="KW-0732">Signal</keyword>
<dbReference type="GO" id="GO:0000272">
    <property type="term" value="P:polysaccharide catabolic process"/>
    <property type="evidence" value="ECO:0007669"/>
    <property type="project" value="UniProtKB-KW"/>
</dbReference>
<keyword evidence="7" id="KW-1003">Cell membrane</keyword>
<evidence type="ECO:0000256" key="11">
    <source>
        <dbReference type="ARBA" id="ARBA00022729"/>
    </source>
</evidence>
<comment type="subcellular location">
    <subcellularLocation>
        <location evidence="3">Cell membrane</location>
        <topology evidence="3">Lipid-anchor</topology>
        <topology evidence="3">GPI-anchor</topology>
    </subcellularLocation>
    <subcellularLocation>
        <location evidence="2">Secreted</location>
        <location evidence="2">Cell wall</location>
    </subcellularLocation>
</comment>
<dbReference type="InterPro" id="IPR017853">
    <property type="entry name" value="GH"/>
</dbReference>
<evidence type="ECO:0000256" key="6">
    <source>
        <dbReference type="ARBA" id="ARBA00019762"/>
    </source>
</evidence>
<dbReference type="SUPFAM" id="SSF51445">
    <property type="entry name" value="(Trans)glycosidases"/>
    <property type="match status" value="1"/>
</dbReference>
<dbReference type="PANTHER" id="PTHR16631">
    <property type="entry name" value="GLUCAN 1,3-BETA-GLUCOSIDASE"/>
    <property type="match status" value="1"/>
</dbReference>
<evidence type="ECO:0000256" key="10">
    <source>
        <dbReference type="ARBA" id="ARBA00022622"/>
    </source>
</evidence>
<dbReference type="Proteomes" id="UP001243989">
    <property type="component" value="Unassembled WGS sequence"/>
</dbReference>
<keyword evidence="18" id="KW-0624">Polysaccharide degradation</keyword>
<evidence type="ECO:0000256" key="21">
    <source>
        <dbReference type="ARBA" id="ARBA00032906"/>
    </source>
</evidence>
<evidence type="ECO:0000256" key="13">
    <source>
        <dbReference type="ARBA" id="ARBA00023136"/>
    </source>
</evidence>
<keyword evidence="8" id="KW-0134">Cell wall</keyword>
<evidence type="ECO:0000313" key="25">
    <source>
        <dbReference type="Proteomes" id="UP001243989"/>
    </source>
</evidence>
<reference evidence="24" key="1">
    <citation type="submission" date="2021-06" db="EMBL/GenBank/DDBJ databases">
        <title>Comparative genomics, transcriptomics and evolutionary studies reveal genomic signatures of adaptation to plant cell wall in hemibiotrophic fungi.</title>
        <authorList>
            <consortium name="DOE Joint Genome Institute"/>
            <person name="Baroncelli R."/>
            <person name="Diaz J.F."/>
            <person name="Benocci T."/>
            <person name="Peng M."/>
            <person name="Battaglia E."/>
            <person name="Haridas S."/>
            <person name="Andreopoulos W."/>
            <person name="Labutti K."/>
            <person name="Pangilinan J."/>
            <person name="Floch G.L."/>
            <person name="Makela M.R."/>
            <person name="Henrissat B."/>
            <person name="Grigoriev I.V."/>
            <person name="Crouch J.A."/>
            <person name="De Vries R.P."/>
            <person name="Sukno S.A."/>
            <person name="Thon M.R."/>
        </authorList>
    </citation>
    <scope>NUCLEOTIDE SEQUENCE</scope>
    <source>
        <strain evidence="24">CBS 102054</strain>
    </source>
</reference>
<keyword evidence="13" id="KW-0472">Membrane</keyword>
<keyword evidence="9" id="KW-0964">Secreted</keyword>
<gene>
    <name evidence="24" type="ORF">BDP81DRAFT_517196</name>
</gene>
<dbReference type="GO" id="GO:0042973">
    <property type="term" value="F:glucan endo-1,3-beta-D-glucosidase activity"/>
    <property type="evidence" value="ECO:0007669"/>
    <property type="project" value="UniProtKB-EC"/>
</dbReference>
<sequence>MFLMTVVAASLATTALARIQQGALGFNYGATNEDGSCRGYHDFVRYFQHAKTLAGTEGKNFTSARLYTSIQCGNTSRAEPISAYKAAIDNNTSILVGLWASSGNDHYTEELISLSIAYSLYGDAFVNLIIGISVGSEDLYRSEIVGYITRLETYIRNNLPSWKAIRIGHVDTYTAWIRPENAAVVKAVKWLGHNSFPYWEFDKQNSIENATNLFASALDQTREVAAQISSACGEEKEVWVTETGWPHAGKSQGDAVASVENAQLYWANVGCDLFQTSLNVFWYTLLDSNADQFSQGIEFGLTRNGDVSRPVFNLSCSSVPGFTPGKCGR</sequence>
<evidence type="ECO:0000256" key="3">
    <source>
        <dbReference type="ARBA" id="ARBA00004609"/>
    </source>
</evidence>
<evidence type="ECO:0000256" key="19">
    <source>
        <dbReference type="ARBA" id="ARBA00025152"/>
    </source>
</evidence>
<evidence type="ECO:0000256" key="15">
    <source>
        <dbReference type="ARBA" id="ARBA00023277"/>
    </source>
</evidence>
<evidence type="ECO:0000256" key="17">
    <source>
        <dbReference type="ARBA" id="ARBA00023316"/>
    </source>
</evidence>
<evidence type="ECO:0000256" key="9">
    <source>
        <dbReference type="ARBA" id="ARBA00022525"/>
    </source>
</evidence>